<accession>S7XF92</accession>
<dbReference type="AlphaFoldDB" id="S7XF92"/>
<comment type="caution">
    <text evidence="1">The sequence shown here is derived from an EMBL/GenBank/DDBJ whole genome shotgun (WGS) entry which is preliminary data.</text>
</comment>
<gene>
    <name evidence="1" type="ORF">ADIWIN_0307</name>
</gene>
<keyword evidence="2" id="KW-1185">Reference proteome</keyword>
<dbReference type="InterPro" id="IPR011990">
    <property type="entry name" value="TPR-like_helical_dom_sf"/>
</dbReference>
<dbReference type="EMBL" id="ATMR01000015">
    <property type="protein sequence ID" value="EPR74668.1"/>
    <property type="molecule type" value="Genomic_DNA"/>
</dbReference>
<dbReference type="eggNOG" id="ENOG50338MC">
    <property type="taxonomic scope" value="Bacteria"/>
</dbReference>
<name>S7XF92_9FLAO</name>
<organism evidence="1 2">
    <name type="scientific">Winogradskyella psychrotolerans RS-3</name>
    <dbReference type="NCBI Taxonomy" id="641526"/>
    <lineage>
        <taxon>Bacteria</taxon>
        <taxon>Pseudomonadati</taxon>
        <taxon>Bacteroidota</taxon>
        <taxon>Flavobacteriia</taxon>
        <taxon>Flavobacteriales</taxon>
        <taxon>Flavobacteriaceae</taxon>
        <taxon>Winogradskyella</taxon>
    </lineage>
</organism>
<sequence length="328" mass="38117">MLIIQEEEDLWSKSREINTVKSYYEYLNPYPSGKYATTATSEIKTLDKQAYDKAISLGSQESLNYYLNTYKKGEYRDAVRIKLNEKIEYDVYMYARANNYIENYETYINRYPKGKYATEVNEIIKKSYFKFANDGYKDKNYTKAISYYSKYIHNYPYGKDIDQANKGLKKANKKSRQFSSGYFGYTYESQGMHGFTLGKLNKDGIGLYTNLRVSPDFLELTYKKPELELTEDQIPEGEKIAIASLSAGLSYPVFYPVWLYVGGGANFQERFNNNDNEHINDYYSLEGEEHLAFYPEAGINVRLGQRFNIIAGVVYLRGEILYKVGFGF</sequence>
<reference evidence="1 2" key="1">
    <citation type="journal article" date="2013" name="Genome Announc.">
        <title>Draft Genome Sequence of Winogradskyella psychrotolerans RS-3T, Isolated from the Marine Transect of Kongsfjorden, Ny-Alesund, Svalbard, Arctic Ocean.</title>
        <authorList>
            <person name="Kumar Pinnaka A."/>
            <person name="Ara S."/>
            <person name="Singh A."/>
            <person name="Shivaji S."/>
        </authorList>
    </citation>
    <scope>NUCLEOTIDE SEQUENCE [LARGE SCALE GENOMIC DNA]</scope>
    <source>
        <strain evidence="1 2">RS-3</strain>
    </source>
</reference>
<proteinExistence type="predicted"/>
<protein>
    <submittedName>
        <fullName evidence="1">Uncharacterized protein</fullName>
    </submittedName>
</protein>
<evidence type="ECO:0000313" key="2">
    <source>
        <dbReference type="Proteomes" id="UP000014962"/>
    </source>
</evidence>
<dbReference type="Proteomes" id="UP000014962">
    <property type="component" value="Unassembled WGS sequence"/>
</dbReference>
<dbReference type="STRING" id="641526.ADIWIN_0307"/>
<dbReference type="Gene3D" id="1.25.40.10">
    <property type="entry name" value="Tetratricopeptide repeat domain"/>
    <property type="match status" value="1"/>
</dbReference>
<evidence type="ECO:0000313" key="1">
    <source>
        <dbReference type="EMBL" id="EPR74668.1"/>
    </source>
</evidence>